<organism evidence="2 3">
    <name type="scientific">Coemansia spiralis</name>
    <dbReference type="NCBI Taxonomy" id="417178"/>
    <lineage>
        <taxon>Eukaryota</taxon>
        <taxon>Fungi</taxon>
        <taxon>Fungi incertae sedis</taxon>
        <taxon>Zoopagomycota</taxon>
        <taxon>Kickxellomycotina</taxon>
        <taxon>Kickxellomycetes</taxon>
        <taxon>Kickxellales</taxon>
        <taxon>Kickxellaceae</taxon>
        <taxon>Coemansia</taxon>
    </lineage>
</organism>
<accession>A0A9W8L5Z1</accession>
<feature type="region of interest" description="Disordered" evidence="1">
    <location>
        <begin position="307"/>
        <end position="326"/>
    </location>
</feature>
<proteinExistence type="predicted"/>
<sequence length="775" mass="84733">MQDSLTESSGPGRQQRSMATPAAGVGRSASHSPASRPPNNVPHAHFAEAEAEAASRCPALADSDSGGCVPAHRSVFRLFRRRAFMHRRSYSSASHEAAAAFHARANTNTDFNASTSTNSSSSDHAGYLRSRRTTRAMTLSAQRTRTELAVVGPPPAALGPNSTTHIRSLAEVSLPGASRSQPPRLHKADKGTIVQLRSSPECRVVIPQLEGLHANLAAATVASTPSCATEDGDTDTSAIPRPPLVARRSTSSADVSAIIKNMEIGVQEEEEEEEEDGRQRQMLHTVSDDELHLTTNANVEVHVLPDDSSDWNSDFSSPSSWRRSTDRPVSKKVSRIIDGSRLKDRAIDRGVLDAQHRILQQEKHLLQISGLSSALAKLRPLILRCLVFELPDRGIQIGTSTFVSAVREPLGSIEPSIEEERLWELWRQAEALLTIMDNDSVPLSNVESRLTLSKKRAIMLAFCDWEQYSLYVQDAWDKARKGIQQPHTGRDSRRSSIQSNATYRTSCLSNRDSNCNSNGEAGVLAKFSLSTQRKSRRRSVVGAAPASLQRIADEAQAIREECEQLLVLMSPLYRESQLSPRVNTMTLASSPLSPLITTSPPPPAEHAVAAADVNTGTAMDNTSMELDSPEEEQQQQQQQSQSPEVVIEEDILAFEIVDVASALTPPQSTSNTPQRNSTVPVPEQQMREVDSAAPESPGGPRYHGGHVDDVNSSDEDRGDCAIERARLPARSNRKGFPRAAARRLDMDDITISDESERVEHTDFFNSFGQDWLAVN</sequence>
<dbReference type="AlphaFoldDB" id="A0A9W8L5Z1"/>
<feature type="region of interest" description="Disordered" evidence="1">
    <location>
        <begin position="619"/>
        <end position="644"/>
    </location>
</feature>
<feature type="compositionally biased region" description="Basic and acidic residues" evidence="1">
    <location>
        <begin position="705"/>
        <end position="716"/>
    </location>
</feature>
<feature type="compositionally biased region" description="Low complexity" evidence="1">
    <location>
        <begin position="310"/>
        <end position="322"/>
    </location>
</feature>
<feature type="region of interest" description="Disordered" evidence="1">
    <location>
        <begin position="1"/>
        <end position="44"/>
    </location>
</feature>
<protein>
    <submittedName>
        <fullName evidence="2">Uncharacterized protein</fullName>
    </submittedName>
</protein>
<evidence type="ECO:0000256" key="1">
    <source>
        <dbReference type="SAM" id="MobiDB-lite"/>
    </source>
</evidence>
<dbReference type="EMBL" id="JANBTX010000032">
    <property type="protein sequence ID" value="KAJ2689110.1"/>
    <property type="molecule type" value="Genomic_DNA"/>
</dbReference>
<dbReference type="OrthoDB" id="5566373at2759"/>
<evidence type="ECO:0000313" key="2">
    <source>
        <dbReference type="EMBL" id="KAJ2689110.1"/>
    </source>
</evidence>
<feature type="compositionally biased region" description="Polar residues" evidence="1">
    <location>
        <begin position="1"/>
        <end position="18"/>
    </location>
</feature>
<feature type="region of interest" description="Disordered" evidence="1">
    <location>
        <begin position="225"/>
        <end position="252"/>
    </location>
</feature>
<reference evidence="2" key="1">
    <citation type="submission" date="2022-07" db="EMBL/GenBank/DDBJ databases">
        <title>Phylogenomic reconstructions and comparative analyses of Kickxellomycotina fungi.</title>
        <authorList>
            <person name="Reynolds N.K."/>
            <person name="Stajich J.E."/>
            <person name="Barry K."/>
            <person name="Grigoriev I.V."/>
            <person name="Crous P."/>
            <person name="Smith M.E."/>
        </authorList>
    </citation>
    <scope>NUCLEOTIDE SEQUENCE</scope>
    <source>
        <strain evidence="2">CBS 109367</strain>
    </source>
</reference>
<feature type="region of interest" description="Disordered" evidence="1">
    <location>
        <begin position="664"/>
        <end position="716"/>
    </location>
</feature>
<gene>
    <name evidence="2" type="ORF">IWW39_001749</name>
</gene>
<keyword evidence="3" id="KW-1185">Reference proteome</keyword>
<evidence type="ECO:0000313" key="3">
    <source>
        <dbReference type="Proteomes" id="UP001151516"/>
    </source>
</evidence>
<name>A0A9W8L5Z1_9FUNG</name>
<feature type="compositionally biased region" description="Polar residues" evidence="1">
    <location>
        <begin position="664"/>
        <end position="679"/>
    </location>
</feature>
<dbReference type="Proteomes" id="UP001151516">
    <property type="component" value="Unassembled WGS sequence"/>
</dbReference>
<comment type="caution">
    <text evidence="2">The sequence shown here is derived from an EMBL/GenBank/DDBJ whole genome shotgun (WGS) entry which is preliminary data.</text>
</comment>
<feature type="compositionally biased region" description="Low complexity" evidence="1">
    <location>
        <begin position="634"/>
        <end position="644"/>
    </location>
</feature>